<feature type="domain" description="Amidohydrolase-related" evidence="2">
    <location>
        <begin position="94"/>
        <end position="447"/>
    </location>
</feature>
<dbReference type="Gene3D" id="3.20.20.140">
    <property type="entry name" value="Metal-dependent hydrolases"/>
    <property type="match status" value="1"/>
</dbReference>
<feature type="compositionally biased region" description="Polar residues" evidence="1">
    <location>
        <begin position="1"/>
        <end position="14"/>
    </location>
</feature>
<dbReference type="InterPro" id="IPR011059">
    <property type="entry name" value="Metal-dep_hydrolase_composite"/>
</dbReference>
<gene>
    <name evidence="3" type="ORF">BD410DRAFT_814873</name>
</gene>
<dbReference type="InterPro" id="IPR006680">
    <property type="entry name" value="Amidohydro-rel"/>
</dbReference>
<dbReference type="OrthoDB" id="194468at2759"/>
<evidence type="ECO:0000313" key="4">
    <source>
        <dbReference type="Proteomes" id="UP000294933"/>
    </source>
</evidence>
<dbReference type="AlphaFoldDB" id="A0A4Y7Q4K2"/>
<dbReference type="PANTHER" id="PTHR43135:SF3">
    <property type="entry name" value="ALPHA-D-RIBOSE 1-METHYLPHOSPHONATE 5-TRIPHOSPHATE DIPHOSPHATASE"/>
    <property type="match status" value="1"/>
</dbReference>
<dbReference type="PANTHER" id="PTHR43135">
    <property type="entry name" value="ALPHA-D-RIBOSE 1-METHYLPHOSPHONATE 5-TRIPHOSPHATE DIPHOSPHATASE"/>
    <property type="match status" value="1"/>
</dbReference>
<dbReference type="GO" id="GO:0016810">
    <property type="term" value="F:hydrolase activity, acting on carbon-nitrogen (but not peptide) bonds"/>
    <property type="evidence" value="ECO:0007669"/>
    <property type="project" value="InterPro"/>
</dbReference>
<reference evidence="3 4" key="1">
    <citation type="submission" date="2018-06" db="EMBL/GenBank/DDBJ databases">
        <title>A transcriptomic atlas of mushroom development highlights an independent origin of complex multicellularity.</title>
        <authorList>
            <consortium name="DOE Joint Genome Institute"/>
            <person name="Krizsan K."/>
            <person name="Almasi E."/>
            <person name="Merenyi Z."/>
            <person name="Sahu N."/>
            <person name="Viragh M."/>
            <person name="Koszo T."/>
            <person name="Mondo S."/>
            <person name="Kiss B."/>
            <person name="Balint B."/>
            <person name="Kues U."/>
            <person name="Barry K."/>
            <person name="Hegedus J.C."/>
            <person name="Henrissat B."/>
            <person name="Johnson J."/>
            <person name="Lipzen A."/>
            <person name="Ohm R."/>
            <person name="Nagy I."/>
            <person name="Pangilinan J."/>
            <person name="Yan J."/>
            <person name="Xiong Y."/>
            <person name="Grigoriev I.V."/>
            <person name="Hibbett D.S."/>
            <person name="Nagy L.G."/>
        </authorList>
    </citation>
    <scope>NUCLEOTIDE SEQUENCE [LARGE SCALE GENOMIC DNA]</scope>
    <source>
        <strain evidence="3 4">SZMC22713</strain>
    </source>
</reference>
<organism evidence="3 4">
    <name type="scientific">Rickenella mellea</name>
    <dbReference type="NCBI Taxonomy" id="50990"/>
    <lineage>
        <taxon>Eukaryota</taxon>
        <taxon>Fungi</taxon>
        <taxon>Dikarya</taxon>
        <taxon>Basidiomycota</taxon>
        <taxon>Agaricomycotina</taxon>
        <taxon>Agaricomycetes</taxon>
        <taxon>Hymenochaetales</taxon>
        <taxon>Rickenellaceae</taxon>
        <taxon>Rickenella</taxon>
    </lineage>
</organism>
<dbReference type="Pfam" id="PF01979">
    <property type="entry name" value="Amidohydro_1"/>
    <property type="match status" value="1"/>
</dbReference>
<accession>A0A4Y7Q4K2</accession>
<name>A0A4Y7Q4K2_9AGAM</name>
<feature type="region of interest" description="Disordered" evidence="1">
    <location>
        <begin position="1"/>
        <end position="23"/>
    </location>
</feature>
<dbReference type="Gene3D" id="2.30.40.10">
    <property type="entry name" value="Urease, subunit C, domain 1"/>
    <property type="match status" value="1"/>
</dbReference>
<protein>
    <submittedName>
        <fullName evidence="3">Xaa--Pro dipeptidase</fullName>
    </submittedName>
</protein>
<dbReference type="SUPFAM" id="SSF51338">
    <property type="entry name" value="Composite domain of metallo-dependent hydrolases"/>
    <property type="match status" value="1"/>
</dbReference>
<keyword evidence="4" id="KW-1185">Reference proteome</keyword>
<dbReference type="CDD" id="cd01299">
    <property type="entry name" value="Met_dep_hydrolase_A"/>
    <property type="match status" value="1"/>
</dbReference>
<dbReference type="InterPro" id="IPR051781">
    <property type="entry name" value="Metallo-dep_Hydrolase"/>
</dbReference>
<dbReference type="EMBL" id="ML170174">
    <property type="protein sequence ID" value="TDL22504.1"/>
    <property type="molecule type" value="Genomic_DNA"/>
</dbReference>
<dbReference type="VEuPathDB" id="FungiDB:BD410DRAFT_814873"/>
<dbReference type="InterPro" id="IPR032466">
    <property type="entry name" value="Metal_Hydrolase"/>
</dbReference>
<evidence type="ECO:0000313" key="3">
    <source>
        <dbReference type="EMBL" id="TDL22504.1"/>
    </source>
</evidence>
<evidence type="ECO:0000256" key="1">
    <source>
        <dbReference type="SAM" id="MobiDB-lite"/>
    </source>
</evidence>
<dbReference type="Proteomes" id="UP000294933">
    <property type="component" value="Unassembled WGS sequence"/>
</dbReference>
<proteinExistence type="predicted"/>
<dbReference type="SUPFAM" id="SSF51556">
    <property type="entry name" value="Metallo-dependent hydrolases"/>
    <property type="match status" value="1"/>
</dbReference>
<evidence type="ECO:0000259" key="2">
    <source>
        <dbReference type="Pfam" id="PF01979"/>
    </source>
</evidence>
<sequence>MHTPTPEVTVTSGENKAPPHGSVAKSLRLKPWIKAHPTPVLLINAKVVNPRDGTIIHDAKVLVRDGNIEEVVAGQASFKCNTSRLREVDMKGMYICPGLVDCHVHVMAVPGVKSLGQIGLLPEQVVDLRSTYVLKDMLSRGFTTVRDTGGANAILAQSIEEGLVIGPRLIQCGQALSQTGGHGDMRPPWDTTTQTCCGGHQRGIAVTCDGVPQVLTAVRDEIRKGANFIKVMCGGGVASPTDLLESIQFTAEEIQAITTTCRQMGGIHSTAHAYSVEAIRHAIDNGILGIEHGNFIDAPTARLMAAKNIFLTPTLSCYEIMVRPPFEDSLPPSGKKKNAEVIRSGLEAIQIAEQEGVTVCYGSDLLLSMHALQTEEFSVRARVLPSPTILKHATTNAARLLRLEGKIGEIREGAFADLIVLNKNPLDDITILDNPEEHLYAVMKGGRVHFSRFEHLVVDQDTWP</sequence>
<dbReference type="InterPro" id="IPR057744">
    <property type="entry name" value="OTAase-like"/>
</dbReference>
<dbReference type="STRING" id="50990.A0A4Y7Q4K2"/>